<organism evidence="3 4">
    <name type="scientific">Spartinivicinus marinus</name>
    <dbReference type="NCBI Taxonomy" id="2994442"/>
    <lineage>
        <taxon>Bacteria</taxon>
        <taxon>Pseudomonadati</taxon>
        <taxon>Pseudomonadota</taxon>
        <taxon>Gammaproteobacteria</taxon>
        <taxon>Oceanospirillales</taxon>
        <taxon>Zooshikellaceae</taxon>
        <taxon>Spartinivicinus</taxon>
    </lineage>
</organism>
<evidence type="ECO:0000256" key="1">
    <source>
        <dbReference type="SAM" id="Phobius"/>
    </source>
</evidence>
<reference evidence="3 4" key="1">
    <citation type="submission" date="2020-07" db="EMBL/GenBank/DDBJ databases">
        <title>Endozoicomonas sp. nov., isolated from sediment.</title>
        <authorList>
            <person name="Gu T."/>
        </authorList>
    </citation>
    <scope>NUCLEOTIDE SEQUENCE [LARGE SCALE GENOMIC DNA]</scope>
    <source>
        <strain evidence="3 4">SM1973</strain>
    </source>
</reference>
<feature type="domain" description="Type IV pilin Tt1218-like" evidence="2">
    <location>
        <begin position="36"/>
        <end position="123"/>
    </location>
</feature>
<keyword evidence="1" id="KW-1133">Transmembrane helix</keyword>
<dbReference type="NCBIfam" id="TIGR02523">
    <property type="entry name" value="type_IV_pilV"/>
    <property type="match status" value="1"/>
</dbReference>
<dbReference type="InterPro" id="IPR013362">
    <property type="entry name" value="Pilus_4_PilV"/>
</dbReference>
<dbReference type="Pfam" id="PF22150">
    <property type="entry name" value="Tt1218-like"/>
    <property type="match status" value="1"/>
</dbReference>
<feature type="transmembrane region" description="Helical" evidence="1">
    <location>
        <begin position="12"/>
        <end position="36"/>
    </location>
</feature>
<proteinExistence type="predicted"/>
<gene>
    <name evidence="3" type="primary">pilV</name>
    <name evidence="3" type="ORF">H0A36_00950</name>
</gene>
<comment type="caution">
    <text evidence="3">The sequence shown here is derived from an EMBL/GenBank/DDBJ whole genome shotgun (WGS) entry which is preliminary data.</text>
</comment>
<protein>
    <submittedName>
        <fullName evidence="3">Type IV pilus modification protein PilV</fullName>
    </submittedName>
</protein>
<dbReference type="RefSeq" id="WP_180566580.1">
    <property type="nucleotide sequence ID" value="NZ_JACCKB010000001.1"/>
</dbReference>
<evidence type="ECO:0000313" key="4">
    <source>
        <dbReference type="Proteomes" id="UP000569732"/>
    </source>
</evidence>
<accession>A0A853I2X3</accession>
<keyword evidence="1" id="KW-0812">Transmembrane</keyword>
<name>A0A853I2X3_9GAMM</name>
<keyword evidence="1" id="KW-0472">Membrane</keyword>
<evidence type="ECO:0000259" key="2">
    <source>
        <dbReference type="Pfam" id="PF22150"/>
    </source>
</evidence>
<dbReference type="AlphaFoldDB" id="A0A853I2X3"/>
<dbReference type="Proteomes" id="UP000569732">
    <property type="component" value="Unassembled WGS sequence"/>
</dbReference>
<dbReference type="InterPro" id="IPR012902">
    <property type="entry name" value="N_methyl_site"/>
</dbReference>
<keyword evidence="4" id="KW-1185">Reference proteome</keyword>
<dbReference type="Pfam" id="PF07963">
    <property type="entry name" value="N_methyl"/>
    <property type="match status" value="1"/>
</dbReference>
<dbReference type="EMBL" id="JACCKB010000001">
    <property type="protein sequence ID" value="NYZ64554.1"/>
    <property type="molecule type" value="Genomic_DNA"/>
</dbReference>
<dbReference type="InterPro" id="IPR054402">
    <property type="entry name" value="Tt1218-like_dom"/>
</dbReference>
<evidence type="ECO:0000313" key="3">
    <source>
        <dbReference type="EMBL" id="NYZ64554.1"/>
    </source>
</evidence>
<sequence length="198" mass="22174">MKSLHHQKRYQQGATFIEILISIFVLAIGLLGQVMLQSKAMNSTFDSSQRSQAMWLAQEVVERIRVNSIGLEKGYYIEAINQYNNGCKKQTKPSKMCSDYSDNSGKTSGSNCNSEELAYFDAWELMCGYDNNTRSNLSDTLASLTAEITCDNGTKTTNCPSGLYHVEVSWNTSFNKKISSQNKNYKNLTGKVMIVVNL</sequence>